<dbReference type="Proteomes" id="UP000054359">
    <property type="component" value="Unassembled WGS sequence"/>
</dbReference>
<dbReference type="OrthoDB" id="6423519at2759"/>
<dbReference type="GO" id="GO:0004674">
    <property type="term" value="F:protein serine/threonine kinase activity"/>
    <property type="evidence" value="ECO:0007669"/>
    <property type="project" value="UniProtKB-KW"/>
</dbReference>
<evidence type="ECO:0000256" key="4">
    <source>
        <dbReference type="ARBA" id="ARBA00022777"/>
    </source>
</evidence>
<dbReference type="PANTHER" id="PTHR24342">
    <property type="entry name" value="SERINE/THREONINE-PROTEIN KINASE 17"/>
    <property type="match status" value="1"/>
</dbReference>
<keyword evidence="1" id="KW-0723">Serine/threonine-protein kinase</keyword>
<dbReference type="Pfam" id="PF00531">
    <property type="entry name" value="Death"/>
    <property type="match status" value="1"/>
</dbReference>
<dbReference type="GO" id="GO:0043065">
    <property type="term" value="P:positive regulation of apoptotic process"/>
    <property type="evidence" value="ECO:0007669"/>
    <property type="project" value="TreeGrafter"/>
</dbReference>
<dbReference type="GO" id="GO:0005737">
    <property type="term" value="C:cytoplasm"/>
    <property type="evidence" value="ECO:0007669"/>
    <property type="project" value="TreeGrafter"/>
</dbReference>
<evidence type="ECO:0000256" key="3">
    <source>
        <dbReference type="ARBA" id="ARBA00022741"/>
    </source>
</evidence>
<dbReference type="SUPFAM" id="SSF47986">
    <property type="entry name" value="DEATH domain"/>
    <property type="match status" value="1"/>
</dbReference>
<keyword evidence="3" id="KW-0547">Nucleotide-binding</keyword>
<dbReference type="PROSITE" id="PS50017">
    <property type="entry name" value="DEATH_DOMAIN"/>
    <property type="match status" value="1"/>
</dbReference>
<evidence type="ECO:0000256" key="1">
    <source>
        <dbReference type="ARBA" id="ARBA00022527"/>
    </source>
</evidence>
<feature type="compositionally biased region" description="Polar residues" evidence="6">
    <location>
        <begin position="332"/>
        <end position="346"/>
    </location>
</feature>
<dbReference type="InterPro" id="IPR000488">
    <property type="entry name" value="Death_dom"/>
</dbReference>
<dbReference type="AlphaFoldDB" id="A0A087UKR1"/>
<dbReference type="GO" id="GO:0005634">
    <property type="term" value="C:nucleus"/>
    <property type="evidence" value="ECO:0007669"/>
    <property type="project" value="TreeGrafter"/>
</dbReference>
<dbReference type="EMBL" id="KK120281">
    <property type="protein sequence ID" value="KFM77950.1"/>
    <property type="molecule type" value="Genomic_DNA"/>
</dbReference>
<evidence type="ECO:0000256" key="2">
    <source>
        <dbReference type="ARBA" id="ARBA00022679"/>
    </source>
</evidence>
<evidence type="ECO:0000313" key="9">
    <source>
        <dbReference type="Proteomes" id="UP000054359"/>
    </source>
</evidence>
<evidence type="ECO:0000313" key="8">
    <source>
        <dbReference type="EMBL" id="KFM77950.1"/>
    </source>
</evidence>
<feature type="domain" description="Death" evidence="7">
    <location>
        <begin position="428"/>
        <end position="499"/>
    </location>
</feature>
<evidence type="ECO:0000256" key="5">
    <source>
        <dbReference type="ARBA" id="ARBA00022840"/>
    </source>
</evidence>
<dbReference type="GO" id="GO:0005524">
    <property type="term" value="F:ATP binding"/>
    <property type="evidence" value="ECO:0007669"/>
    <property type="project" value="UniProtKB-KW"/>
</dbReference>
<feature type="region of interest" description="Disordered" evidence="6">
    <location>
        <begin position="332"/>
        <end position="370"/>
    </location>
</feature>
<dbReference type="STRING" id="407821.A0A087UKR1"/>
<organism evidence="8 9">
    <name type="scientific">Stegodyphus mimosarum</name>
    <name type="common">African social velvet spider</name>
    <dbReference type="NCBI Taxonomy" id="407821"/>
    <lineage>
        <taxon>Eukaryota</taxon>
        <taxon>Metazoa</taxon>
        <taxon>Ecdysozoa</taxon>
        <taxon>Arthropoda</taxon>
        <taxon>Chelicerata</taxon>
        <taxon>Arachnida</taxon>
        <taxon>Araneae</taxon>
        <taxon>Araneomorphae</taxon>
        <taxon>Entelegynae</taxon>
        <taxon>Eresoidea</taxon>
        <taxon>Eresidae</taxon>
        <taxon>Stegodyphus</taxon>
    </lineage>
</organism>
<dbReference type="OMA" id="ESHTIHE"/>
<dbReference type="InterPro" id="IPR011029">
    <property type="entry name" value="DEATH-like_dom_sf"/>
</dbReference>
<dbReference type="GO" id="GO:0035556">
    <property type="term" value="P:intracellular signal transduction"/>
    <property type="evidence" value="ECO:0007669"/>
    <property type="project" value="TreeGrafter"/>
</dbReference>
<reference evidence="8 9" key="1">
    <citation type="submission" date="2013-11" db="EMBL/GenBank/DDBJ databases">
        <title>Genome sequencing of Stegodyphus mimosarum.</title>
        <authorList>
            <person name="Bechsgaard J."/>
        </authorList>
    </citation>
    <scope>NUCLEOTIDE SEQUENCE [LARGE SCALE GENOMIC DNA]</scope>
</reference>
<accession>A0A087UKR1</accession>
<gene>
    <name evidence="8" type="ORF">X975_25516</name>
</gene>
<keyword evidence="2" id="KW-0808">Transferase</keyword>
<sequence>MCWNEFIELVHSDVNSLAGEEHMKELIQQLQIMGEVVYVACETNDIVVLDPTWLCGPILGYLLSQENLDRARFTGIYSADDVQLLFPEADGQKLLLVLEALQLCTECESEGDIEYEFPCFNLVETLKGLWEPAPSQYAAYGGIRLFSKHKHLLGSLFSRLQVHLRRSSKEHADPECDLYQWCRGSKFCSGLLEGLITLDDKGTAFEVKVRGPTSMRSECFFFQEDLISVIEQMLFDVCPGLLIERHVLSSSQLQAHSKQVFSYSPVLIMRVLLRDGVYGTVINEQTNAKETLLSLLFFGTPEVLTSNQQHEHIETLNTQIRIPVSSSIFPHSQTSPLLQRQNQLPHTTAGRRRSLPQHQTPLPRSMSQSSASQLLQNRCSNLQVLRSDSSPALLQDQNPVVTLVSDLHASQLPLLCCQCLCAILDPQESMGRDWCMLGVLLGMTDKLPKLDPGDNPAFSPTACILGEWLKRPDSTVGQLLTKLEELERNDAVEALMSTLPLFRITPSGFQDLKDIESHTIHEQSATSL</sequence>
<proteinExistence type="predicted"/>
<keyword evidence="4 8" id="KW-0418">Kinase</keyword>
<dbReference type="Gene3D" id="1.10.533.10">
    <property type="entry name" value="Death Domain, Fas"/>
    <property type="match status" value="1"/>
</dbReference>
<evidence type="ECO:0000256" key="6">
    <source>
        <dbReference type="SAM" id="MobiDB-lite"/>
    </source>
</evidence>
<feature type="non-terminal residue" evidence="8">
    <location>
        <position position="528"/>
    </location>
</feature>
<evidence type="ECO:0000259" key="7">
    <source>
        <dbReference type="PROSITE" id="PS50017"/>
    </source>
</evidence>
<dbReference type="PANTHER" id="PTHR24342:SF15">
    <property type="entry name" value="DEATH-ASSOCIATED PROTEIN KINASE 2"/>
    <property type="match status" value="1"/>
</dbReference>
<keyword evidence="9" id="KW-1185">Reference proteome</keyword>
<protein>
    <submittedName>
        <fullName evidence="8">Death-associated protein kinase dapk-1</fullName>
    </submittedName>
</protein>
<keyword evidence="5" id="KW-0067">ATP-binding</keyword>
<dbReference type="SMART" id="SM00005">
    <property type="entry name" value="DEATH"/>
    <property type="match status" value="1"/>
</dbReference>
<name>A0A087UKR1_STEMI</name>